<dbReference type="AlphaFoldDB" id="A0A7S0V333"/>
<gene>
    <name evidence="1" type="ORF">HTEP1355_LOCUS376</name>
</gene>
<evidence type="ECO:0000313" key="1">
    <source>
        <dbReference type="EMBL" id="CAD8776305.1"/>
    </source>
</evidence>
<name>A0A7S0V333_9CRYP</name>
<organism evidence="1">
    <name type="scientific">Hemiselmis tepida</name>
    <dbReference type="NCBI Taxonomy" id="464990"/>
    <lineage>
        <taxon>Eukaryota</taxon>
        <taxon>Cryptophyceae</taxon>
        <taxon>Cryptomonadales</taxon>
        <taxon>Hemiselmidaceae</taxon>
        <taxon>Hemiselmis</taxon>
    </lineage>
</organism>
<sequence>MSLRLSATGASVSFMCHETARGSGAHHIGGSGTAPWISSGWIIIFGIVFACLDLTVEVRGGKAGNWTACQPADTGFELGDHDKWFINMYAKAVEQFEILNTRDALQQQEGIPPTEALEEEMELEFLFPVFVINGRPERRDAVAATLQSTGFTNVSFPLSPHWRELDLEELVEQRKVDWETWLEYTHSQWGSTYEWQRAMPYLANTFSVGLILAEAVRQDLPLVGVFEDDIVLGCPAAEARCRISQAIEHLPPTADMLYLEACQEYCSHLKPPEEGGMGPLLRAVRPLCAASIIFTRRGVKKLVEAIFPVKALTDNLYQDLIEKGTLEAYLASPLVFFQDGRWPSTGQQIFHPPPRSSVPVMISYTLSLCIPRLFCADYVLVSVHRACSSLALAPS</sequence>
<dbReference type="EMBL" id="HBFN01000565">
    <property type="protein sequence ID" value="CAD8776305.1"/>
    <property type="molecule type" value="Transcribed_RNA"/>
</dbReference>
<reference evidence="1" key="1">
    <citation type="submission" date="2021-01" db="EMBL/GenBank/DDBJ databases">
        <authorList>
            <person name="Corre E."/>
            <person name="Pelletier E."/>
            <person name="Niang G."/>
            <person name="Scheremetjew M."/>
            <person name="Finn R."/>
            <person name="Kale V."/>
            <person name="Holt S."/>
            <person name="Cochrane G."/>
            <person name="Meng A."/>
            <person name="Brown T."/>
            <person name="Cohen L."/>
        </authorList>
    </citation>
    <scope>NUCLEOTIDE SEQUENCE</scope>
    <source>
        <strain evidence="1">CCMP443</strain>
    </source>
</reference>
<proteinExistence type="predicted"/>
<accession>A0A7S0V333</accession>
<protein>
    <submittedName>
        <fullName evidence="1">Uncharacterized protein</fullName>
    </submittedName>
</protein>